<protein>
    <submittedName>
        <fullName evidence="1">Uncharacterized protein</fullName>
    </submittedName>
</protein>
<dbReference type="Proteomes" id="UP001064048">
    <property type="component" value="Chromosome 16"/>
</dbReference>
<comment type="caution">
    <text evidence="1">The sequence shown here is derived from an EMBL/GenBank/DDBJ whole genome shotgun (WGS) entry which is preliminary data.</text>
</comment>
<organism evidence="1 2">
    <name type="scientific">Choristoneura fumiferana</name>
    <name type="common">Spruce budworm moth</name>
    <name type="synonym">Archips fumiferana</name>
    <dbReference type="NCBI Taxonomy" id="7141"/>
    <lineage>
        <taxon>Eukaryota</taxon>
        <taxon>Metazoa</taxon>
        <taxon>Ecdysozoa</taxon>
        <taxon>Arthropoda</taxon>
        <taxon>Hexapoda</taxon>
        <taxon>Insecta</taxon>
        <taxon>Pterygota</taxon>
        <taxon>Neoptera</taxon>
        <taxon>Endopterygota</taxon>
        <taxon>Lepidoptera</taxon>
        <taxon>Glossata</taxon>
        <taxon>Ditrysia</taxon>
        <taxon>Tortricoidea</taxon>
        <taxon>Tortricidae</taxon>
        <taxon>Tortricinae</taxon>
        <taxon>Choristoneura</taxon>
    </lineage>
</organism>
<accession>A0ACC0JBU1</accession>
<reference evidence="1 2" key="1">
    <citation type="journal article" date="2022" name="Genome Biol. Evol.">
        <title>The Spruce Budworm Genome: Reconstructing the Evolutionary History of Antifreeze Proteins.</title>
        <authorList>
            <person name="Beliveau C."/>
            <person name="Gagne P."/>
            <person name="Picq S."/>
            <person name="Vernygora O."/>
            <person name="Keeling C.I."/>
            <person name="Pinkney K."/>
            <person name="Doucet D."/>
            <person name="Wen F."/>
            <person name="Johnston J.S."/>
            <person name="Maaroufi H."/>
            <person name="Boyle B."/>
            <person name="Laroche J."/>
            <person name="Dewar K."/>
            <person name="Juretic N."/>
            <person name="Blackburn G."/>
            <person name="Nisole A."/>
            <person name="Brunet B."/>
            <person name="Brandao M."/>
            <person name="Lumley L."/>
            <person name="Duan J."/>
            <person name="Quan G."/>
            <person name="Lucarotti C.J."/>
            <person name="Roe A.D."/>
            <person name="Sperling F.A.H."/>
            <person name="Levesque R.C."/>
            <person name="Cusson M."/>
        </authorList>
    </citation>
    <scope>NUCLEOTIDE SEQUENCE [LARGE SCALE GENOMIC DNA]</scope>
    <source>
        <strain evidence="1">Glfc:IPQL:Cfum</strain>
    </source>
</reference>
<keyword evidence="2" id="KW-1185">Reference proteome</keyword>
<dbReference type="EMBL" id="CM046116">
    <property type="protein sequence ID" value="KAI8421549.1"/>
    <property type="molecule type" value="Genomic_DNA"/>
</dbReference>
<name>A0ACC0JBU1_CHOFU</name>
<sequence length="353" mass="40369">MQQRLPATGFYREEVDDREPPWRWFRMSKMYPKQECRLKFELFGSNDNEKGGTSGHGTHRPEVPHSAALTTGSLALPRYRGKLDREWNLEPPLAVLQIDITVTVDSRMSTATCKLPPPARDEIGAQAAGVGVAQRAMERAMLGVSLRDRIRNEEIRRRTRVTDIAKRISSLKWQWAGHIARRADGRWGRKVLEWRPRIGKRSVGRPPTRWTDDLVKAAGSRWMQAAASQSNWKCSGTYIGWDDDDDDDVCRPLPYIFDHEPIWTRSFERHGTTANISNIDEMSRTLEVYPLIHYKDVLADRPLQLPDPDSNSHGVGYGVNRMPHTALPRYGFMITNSLPKVLPQKLSDDDDDN</sequence>
<evidence type="ECO:0000313" key="2">
    <source>
        <dbReference type="Proteomes" id="UP001064048"/>
    </source>
</evidence>
<evidence type="ECO:0000313" key="1">
    <source>
        <dbReference type="EMBL" id="KAI8421549.1"/>
    </source>
</evidence>
<proteinExistence type="predicted"/>
<gene>
    <name evidence="1" type="ORF">MSG28_009582</name>
</gene>